<reference evidence="1" key="1">
    <citation type="submission" date="2021-01" db="EMBL/GenBank/DDBJ databases">
        <authorList>
            <person name="Corre E."/>
            <person name="Pelletier E."/>
            <person name="Niang G."/>
            <person name="Scheremetjew M."/>
            <person name="Finn R."/>
            <person name="Kale V."/>
            <person name="Holt S."/>
            <person name="Cochrane G."/>
            <person name="Meng A."/>
            <person name="Brown T."/>
            <person name="Cohen L."/>
        </authorList>
    </citation>
    <scope>NUCLEOTIDE SEQUENCE</scope>
    <source>
        <strain evidence="1">SoJaBio B1-5/56/2</strain>
    </source>
</reference>
<dbReference type="SUPFAM" id="SSF53720">
    <property type="entry name" value="ALDH-like"/>
    <property type="match status" value="1"/>
</dbReference>
<evidence type="ECO:0000313" key="1">
    <source>
        <dbReference type="EMBL" id="CAE2266840.1"/>
    </source>
</evidence>
<dbReference type="InterPro" id="IPR016161">
    <property type="entry name" value="Ald_DH/histidinol_DH"/>
</dbReference>
<dbReference type="GO" id="GO:0016491">
    <property type="term" value="F:oxidoreductase activity"/>
    <property type="evidence" value="ECO:0007669"/>
    <property type="project" value="InterPro"/>
</dbReference>
<proteinExistence type="predicted"/>
<sequence length="748" mass="82014">MLAGAFRLSSSSRLAFRGVTTTPVAALERSSPSLGGLVGVRHYNFASKPFRDCYGNLPVPDGAKLRADTVAYLNDFNPKLWYDDPVTTILNAQHLTSGQLEKTVDAFACENGNIRLATDQEIDRIITHMKTFKPEKDYREGVRAAEAELLSEFPHQLIGNQALDFLKQDGVTEIEESLQANTVERRLNDQLLQDEIAGKVDICRAPAFVGPVSNFSNFLDLCRKVLRNVELGVPVVVLSRENTTQHMYRWFQMLVRLFQKHGVDTGLLTYASASKEGKQKLFNANPDGALYITSSREVAKLIKSMHPNTVSSTGGPNTLVAPKMTKEIADAVKLSAMIENSGQCTALRHACIPDTTIKDLEDIFSDAPTVSTPQDALSAGAFAGVFEGSHQAPFELLDGYSTHPDNSSIAYRQSSTLPPNDISEQWRQTYVDLTSPKASEFGTDEMVGSLAKWLVRNQPITLAMNIGHDGDMGYARKLFEQTGQVVYTVGFEGSPALTCQARPQEGEVFGEFPIRSQLGAHTKYPVVVPSPTAGYNSHYNIEFLQNKGKDSSADGELGQLLSSVDSSAVRGFCLLLNEYLADAAGAHRGDGSKTGGPNRTILYGLQRPPMNGEDTVLRCSDSTSYDELVPSLVPFFVTNAWSNCRISVDPSNSALVEKLKAVESLQGKVDIEDAAAFAKRRETTSFYNVVAPEELADGTNTKSLEDFPLVGHFVSLYFPLGHIKSTRVDDEKFVEVFSASEKWLKMRV</sequence>
<organism evidence="1">
    <name type="scientific">Paramoeba aestuarina</name>
    <dbReference type="NCBI Taxonomy" id="180227"/>
    <lineage>
        <taxon>Eukaryota</taxon>
        <taxon>Amoebozoa</taxon>
        <taxon>Discosea</taxon>
        <taxon>Flabellinia</taxon>
        <taxon>Dactylopodida</taxon>
        <taxon>Paramoebidae</taxon>
        <taxon>Paramoeba</taxon>
    </lineage>
</organism>
<dbReference type="AlphaFoldDB" id="A0A7S4JL18"/>
<evidence type="ECO:0008006" key="2">
    <source>
        <dbReference type="Google" id="ProtNLM"/>
    </source>
</evidence>
<name>A0A7S4JL18_9EUKA</name>
<dbReference type="EMBL" id="HBKR01001550">
    <property type="protein sequence ID" value="CAE2266840.1"/>
    <property type="molecule type" value="Transcribed_RNA"/>
</dbReference>
<protein>
    <recommendedName>
        <fullName evidence="2">Aldehyde dehydrogenase domain-containing protein</fullName>
    </recommendedName>
</protein>
<gene>
    <name evidence="1" type="ORF">NAES01612_LOCUS971</name>
</gene>
<accession>A0A7S4JL18</accession>